<evidence type="ECO:0000313" key="9">
    <source>
        <dbReference type="EMBL" id="KAK2639077.1"/>
    </source>
</evidence>
<evidence type="ECO:0000256" key="4">
    <source>
        <dbReference type="ARBA" id="ARBA00022970"/>
    </source>
</evidence>
<organism evidence="9 10">
    <name type="scientific">Dipteronia dyeriana</name>
    <dbReference type="NCBI Taxonomy" id="168575"/>
    <lineage>
        <taxon>Eukaryota</taxon>
        <taxon>Viridiplantae</taxon>
        <taxon>Streptophyta</taxon>
        <taxon>Embryophyta</taxon>
        <taxon>Tracheophyta</taxon>
        <taxon>Spermatophyta</taxon>
        <taxon>Magnoliopsida</taxon>
        <taxon>eudicotyledons</taxon>
        <taxon>Gunneridae</taxon>
        <taxon>Pentapetalae</taxon>
        <taxon>rosids</taxon>
        <taxon>malvids</taxon>
        <taxon>Sapindales</taxon>
        <taxon>Sapindaceae</taxon>
        <taxon>Hippocastanoideae</taxon>
        <taxon>Acereae</taxon>
        <taxon>Dipteronia</taxon>
    </lineage>
</organism>
<keyword evidence="6 7" id="KW-0472">Membrane</keyword>
<keyword evidence="10" id="KW-1185">Reference proteome</keyword>
<keyword evidence="2" id="KW-0813">Transport</keyword>
<dbReference type="Proteomes" id="UP001280121">
    <property type="component" value="Unassembled WGS sequence"/>
</dbReference>
<accession>A0AAD9WQT5</accession>
<feature type="transmembrane region" description="Helical" evidence="7">
    <location>
        <begin position="30"/>
        <end position="51"/>
    </location>
</feature>
<evidence type="ECO:0000256" key="6">
    <source>
        <dbReference type="ARBA" id="ARBA00023136"/>
    </source>
</evidence>
<reference evidence="9" key="1">
    <citation type="journal article" date="2023" name="Plant J.">
        <title>Genome sequences and population genomics provide insights into the demographic history, inbreeding, and mutation load of two 'living fossil' tree species of Dipteronia.</title>
        <authorList>
            <person name="Feng Y."/>
            <person name="Comes H.P."/>
            <person name="Chen J."/>
            <person name="Zhu S."/>
            <person name="Lu R."/>
            <person name="Zhang X."/>
            <person name="Li P."/>
            <person name="Qiu J."/>
            <person name="Olsen K.M."/>
            <person name="Qiu Y."/>
        </authorList>
    </citation>
    <scope>NUCLEOTIDE SEQUENCE</scope>
    <source>
        <strain evidence="9">KIB01</strain>
    </source>
</reference>
<keyword evidence="5 7" id="KW-1133">Transmembrane helix</keyword>
<proteinExistence type="predicted"/>
<evidence type="ECO:0000259" key="8">
    <source>
        <dbReference type="Pfam" id="PF01490"/>
    </source>
</evidence>
<dbReference type="AlphaFoldDB" id="A0AAD9WQT5"/>
<evidence type="ECO:0000256" key="1">
    <source>
        <dbReference type="ARBA" id="ARBA00004370"/>
    </source>
</evidence>
<dbReference type="InterPro" id="IPR013057">
    <property type="entry name" value="AA_transpt_TM"/>
</dbReference>
<evidence type="ECO:0000256" key="5">
    <source>
        <dbReference type="ARBA" id="ARBA00022989"/>
    </source>
</evidence>
<dbReference type="Pfam" id="PF01490">
    <property type="entry name" value="Aa_trans"/>
    <property type="match status" value="1"/>
</dbReference>
<comment type="subcellular location">
    <subcellularLocation>
        <location evidence="1">Membrane</location>
    </subcellularLocation>
</comment>
<dbReference type="EMBL" id="JANJYI010000008">
    <property type="protein sequence ID" value="KAK2639077.1"/>
    <property type="molecule type" value="Genomic_DNA"/>
</dbReference>
<feature type="domain" description="Amino acid transporter transmembrane" evidence="8">
    <location>
        <begin position="29"/>
        <end position="94"/>
    </location>
</feature>
<gene>
    <name evidence="9" type="ORF">Ddye_026872</name>
</gene>
<evidence type="ECO:0000313" key="10">
    <source>
        <dbReference type="Proteomes" id="UP001280121"/>
    </source>
</evidence>
<keyword evidence="3 7" id="KW-0812">Transmembrane</keyword>
<evidence type="ECO:0000256" key="2">
    <source>
        <dbReference type="ARBA" id="ARBA00022448"/>
    </source>
</evidence>
<evidence type="ECO:0000256" key="3">
    <source>
        <dbReference type="ARBA" id="ARBA00022692"/>
    </source>
</evidence>
<keyword evidence="4" id="KW-0029">Amino-acid transport</keyword>
<sequence length="97" mass="10262">MTSGDAEIPLLIHEDGELPAESSVNGIGNVWTAMAPIITGVVGSGVLSLAWRVAQLGWIAGPLSMLFFASITLTSSFLLCNCYRTPHPQHGPGRNRS</sequence>
<dbReference type="GO" id="GO:0016020">
    <property type="term" value="C:membrane"/>
    <property type="evidence" value="ECO:0007669"/>
    <property type="project" value="UniProtKB-SubCell"/>
</dbReference>
<dbReference type="PANTHER" id="PTHR48017">
    <property type="entry name" value="OS05G0424000 PROTEIN-RELATED"/>
    <property type="match status" value="1"/>
</dbReference>
<comment type="caution">
    <text evidence="9">The sequence shown here is derived from an EMBL/GenBank/DDBJ whole genome shotgun (WGS) entry which is preliminary data.</text>
</comment>
<feature type="transmembrane region" description="Helical" evidence="7">
    <location>
        <begin position="58"/>
        <end position="79"/>
    </location>
</feature>
<evidence type="ECO:0000256" key="7">
    <source>
        <dbReference type="SAM" id="Phobius"/>
    </source>
</evidence>
<name>A0AAD9WQT5_9ROSI</name>
<protein>
    <recommendedName>
        <fullName evidence="8">Amino acid transporter transmembrane domain-containing protein</fullName>
    </recommendedName>
</protein>
<dbReference type="GO" id="GO:0006865">
    <property type="term" value="P:amino acid transport"/>
    <property type="evidence" value="ECO:0007669"/>
    <property type="project" value="UniProtKB-KW"/>
</dbReference>